<comment type="caution">
    <text evidence="2">The sequence shown here is derived from an EMBL/GenBank/DDBJ whole genome shotgun (WGS) entry which is preliminary data.</text>
</comment>
<keyword evidence="3" id="KW-1185">Reference proteome</keyword>
<gene>
    <name evidence="2" type="ORF">ACKI1S_38915</name>
</gene>
<reference evidence="2 3" key="1">
    <citation type="submission" date="2024-12" db="EMBL/GenBank/DDBJ databases">
        <title>Forecasting of Potato common scab and diversities of Pathogenic streptomyces spp. in china.</title>
        <authorList>
            <person name="Handique U."/>
            <person name="Wu J."/>
        </authorList>
    </citation>
    <scope>NUCLEOTIDE SEQUENCE [LARGE SCALE GENOMIC DNA]</scope>
    <source>
        <strain evidence="2 3">ZRIMU1585</strain>
    </source>
</reference>
<evidence type="ECO:0000256" key="1">
    <source>
        <dbReference type="SAM" id="Phobius"/>
    </source>
</evidence>
<dbReference type="EMBL" id="JBJVNE010000025">
    <property type="protein sequence ID" value="MFM9652092.1"/>
    <property type="molecule type" value="Genomic_DNA"/>
</dbReference>
<organism evidence="2 3">
    <name type="scientific">Streptomyces galilaeus</name>
    <dbReference type="NCBI Taxonomy" id="33899"/>
    <lineage>
        <taxon>Bacteria</taxon>
        <taxon>Bacillati</taxon>
        <taxon>Actinomycetota</taxon>
        <taxon>Actinomycetes</taxon>
        <taxon>Kitasatosporales</taxon>
        <taxon>Streptomycetaceae</taxon>
        <taxon>Streptomyces</taxon>
    </lineage>
</organism>
<dbReference type="Proteomes" id="UP001631993">
    <property type="component" value="Unassembled WGS sequence"/>
</dbReference>
<keyword evidence="1" id="KW-0812">Transmembrane</keyword>
<name>A0ABW9IW19_STRGJ</name>
<protein>
    <submittedName>
        <fullName evidence="2">Uncharacterized protein</fullName>
    </submittedName>
</protein>
<feature type="transmembrane region" description="Helical" evidence="1">
    <location>
        <begin position="17"/>
        <end position="35"/>
    </location>
</feature>
<keyword evidence="1" id="KW-1133">Transmembrane helix</keyword>
<evidence type="ECO:0000313" key="2">
    <source>
        <dbReference type="EMBL" id="MFM9652092.1"/>
    </source>
</evidence>
<dbReference type="RefSeq" id="WP_369280430.1">
    <property type="nucleotide sequence ID" value="NZ_JBJVMW010000031.1"/>
</dbReference>
<evidence type="ECO:0000313" key="3">
    <source>
        <dbReference type="Proteomes" id="UP001631993"/>
    </source>
</evidence>
<proteinExistence type="predicted"/>
<sequence>MTENAAGGVEALLGEEIVPLAAGTFVVAFAGVGLGRQRARNVLDKEIYRRFGKPRGSDTYYAYQAVIAQIVLIWEQARISARTSTGGLTLLPDGARLLAATDTADELRALLRS</sequence>
<keyword evidence="1" id="KW-0472">Membrane</keyword>
<accession>A0ABW9IW19</accession>